<dbReference type="FunFam" id="3.40.50.300:FF:001179">
    <property type="entry name" value="Rho family GTPase"/>
    <property type="match status" value="1"/>
</dbReference>
<dbReference type="EMBL" id="JAWWNJ010000016">
    <property type="protein sequence ID" value="KAK7039548.1"/>
    <property type="molecule type" value="Genomic_DNA"/>
</dbReference>
<evidence type="ECO:0000313" key="5">
    <source>
        <dbReference type="EMBL" id="KAK7039548.1"/>
    </source>
</evidence>
<dbReference type="SUPFAM" id="SSF52540">
    <property type="entry name" value="P-loop containing nucleoside triphosphate hydrolases"/>
    <property type="match status" value="1"/>
</dbReference>
<name>A0AAW0CIB8_9AGAR</name>
<dbReference type="PRINTS" id="PR00449">
    <property type="entry name" value="RASTRNSFRMNG"/>
</dbReference>
<dbReference type="GO" id="GO:0005525">
    <property type="term" value="F:GTP binding"/>
    <property type="evidence" value="ECO:0007669"/>
    <property type="project" value="UniProtKB-KW"/>
</dbReference>
<dbReference type="InterPro" id="IPR001806">
    <property type="entry name" value="Small_GTPase"/>
</dbReference>
<evidence type="ECO:0000313" key="6">
    <source>
        <dbReference type="Proteomes" id="UP001362999"/>
    </source>
</evidence>
<dbReference type="InterPro" id="IPR003578">
    <property type="entry name" value="Small_GTPase_Rho"/>
</dbReference>
<keyword evidence="3" id="KW-0547">Nucleotide-binding</keyword>
<dbReference type="PROSITE" id="PS51419">
    <property type="entry name" value="RAB"/>
    <property type="match status" value="1"/>
</dbReference>
<dbReference type="Pfam" id="PF00071">
    <property type="entry name" value="Ras"/>
    <property type="match status" value="1"/>
</dbReference>
<keyword evidence="2" id="KW-0488">Methylation</keyword>
<evidence type="ECO:0000256" key="4">
    <source>
        <dbReference type="ARBA" id="ARBA00023134"/>
    </source>
</evidence>
<organism evidence="5 6">
    <name type="scientific">Favolaschia claudopus</name>
    <dbReference type="NCBI Taxonomy" id="2862362"/>
    <lineage>
        <taxon>Eukaryota</taxon>
        <taxon>Fungi</taxon>
        <taxon>Dikarya</taxon>
        <taxon>Basidiomycota</taxon>
        <taxon>Agaricomycotina</taxon>
        <taxon>Agaricomycetes</taxon>
        <taxon>Agaricomycetidae</taxon>
        <taxon>Agaricales</taxon>
        <taxon>Marasmiineae</taxon>
        <taxon>Mycenaceae</taxon>
        <taxon>Favolaschia</taxon>
    </lineage>
</organism>
<evidence type="ECO:0000256" key="3">
    <source>
        <dbReference type="ARBA" id="ARBA00022741"/>
    </source>
</evidence>
<dbReference type="InterPro" id="IPR027417">
    <property type="entry name" value="P-loop_NTPase"/>
</dbReference>
<dbReference type="SMART" id="SM00173">
    <property type="entry name" value="RAS"/>
    <property type="match status" value="1"/>
</dbReference>
<reference evidence="5 6" key="1">
    <citation type="journal article" date="2024" name="J Genomics">
        <title>Draft genome sequencing and assembly of Favolaschia claudopus CIRM-BRFM 2984 isolated from oak limbs.</title>
        <authorList>
            <person name="Navarro D."/>
            <person name="Drula E."/>
            <person name="Chaduli D."/>
            <person name="Cazenave R."/>
            <person name="Ahrendt S."/>
            <person name="Wang J."/>
            <person name="Lipzen A."/>
            <person name="Daum C."/>
            <person name="Barry K."/>
            <person name="Grigoriev I.V."/>
            <person name="Favel A."/>
            <person name="Rosso M.N."/>
            <person name="Martin F."/>
        </authorList>
    </citation>
    <scope>NUCLEOTIDE SEQUENCE [LARGE SCALE GENOMIC DNA]</scope>
    <source>
        <strain evidence="5 6">CIRM-BRFM 2984</strain>
    </source>
</reference>
<comment type="caution">
    <text evidence="5">The sequence shown here is derived from an EMBL/GenBank/DDBJ whole genome shotgun (WGS) entry which is preliminary data.</text>
</comment>
<dbReference type="NCBIfam" id="TIGR00231">
    <property type="entry name" value="small_GTP"/>
    <property type="match status" value="1"/>
</dbReference>
<proteinExistence type="inferred from homology"/>
<comment type="similarity">
    <text evidence="1">Belongs to the small GTPase superfamily. Rho family.</text>
</comment>
<dbReference type="SMART" id="SM00175">
    <property type="entry name" value="RAB"/>
    <property type="match status" value="1"/>
</dbReference>
<dbReference type="PROSITE" id="PS51421">
    <property type="entry name" value="RAS"/>
    <property type="match status" value="1"/>
</dbReference>
<dbReference type="CDD" id="cd00157">
    <property type="entry name" value="Rho"/>
    <property type="match status" value="1"/>
</dbReference>
<dbReference type="GO" id="GO:0007264">
    <property type="term" value="P:small GTPase-mediated signal transduction"/>
    <property type="evidence" value="ECO:0007669"/>
    <property type="project" value="InterPro"/>
</dbReference>
<dbReference type="Gene3D" id="3.40.50.300">
    <property type="entry name" value="P-loop containing nucleotide triphosphate hydrolases"/>
    <property type="match status" value="1"/>
</dbReference>
<accession>A0AAW0CIB8</accession>
<dbReference type="PROSITE" id="PS51420">
    <property type="entry name" value="RHO"/>
    <property type="match status" value="1"/>
</dbReference>
<sequence>MNSMKLVVVGDNGVGKTSLLISHTTGKFPTDYTPTVFDGYAINIMVGTQTYCLGYFDSAGQAEYDRLRPLSYPQTDAFLVCFSIGMPESFKNIRNKWFPELHHHCPRVPRIMVATQIDLRNDEQTLLRMDGLGQVSVTQEQGERLARELGATKYVECSAKTLEGVANVFDEAINAMAEPPLFNQRRRGRCIVL</sequence>
<dbReference type="InterPro" id="IPR005225">
    <property type="entry name" value="Small_GTP-bd"/>
</dbReference>
<dbReference type="GO" id="GO:0003924">
    <property type="term" value="F:GTPase activity"/>
    <property type="evidence" value="ECO:0007669"/>
    <property type="project" value="InterPro"/>
</dbReference>
<dbReference type="SMART" id="SM00174">
    <property type="entry name" value="RHO"/>
    <property type="match status" value="1"/>
</dbReference>
<dbReference type="Proteomes" id="UP001362999">
    <property type="component" value="Unassembled WGS sequence"/>
</dbReference>
<dbReference type="AlphaFoldDB" id="A0AAW0CIB8"/>
<evidence type="ECO:0000256" key="1">
    <source>
        <dbReference type="ARBA" id="ARBA00010142"/>
    </source>
</evidence>
<evidence type="ECO:0000256" key="2">
    <source>
        <dbReference type="ARBA" id="ARBA00022481"/>
    </source>
</evidence>
<gene>
    <name evidence="5" type="ORF">R3P38DRAFT_2514181</name>
</gene>
<keyword evidence="4" id="KW-0342">GTP-binding</keyword>
<keyword evidence="6" id="KW-1185">Reference proteome</keyword>
<dbReference type="PANTHER" id="PTHR24072">
    <property type="entry name" value="RHO FAMILY GTPASE"/>
    <property type="match status" value="1"/>
</dbReference>
<protein>
    <submittedName>
        <fullName evidence="5">GTP binding protein Cdc42</fullName>
    </submittedName>
</protein>